<feature type="chain" id="PRO_5040970721" description="Phytocyanin domain-containing protein" evidence="5">
    <location>
        <begin position="23"/>
        <end position="188"/>
    </location>
</feature>
<feature type="signal peptide" evidence="5">
    <location>
        <begin position="1"/>
        <end position="22"/>
    </location>
</feature>
<dbReference type="AlphaFoldDB" id="A0A9W7MRU2"/>
<feature type="domain" description="Phytocyanin" evidence="6">
    <location>
        <begin position="23"/>
        <end position="124"/>
    </location>
</feature>
<dbReference type="SUPFAM" id="SSF49503">
    <property type="entry name" value="Cupredoxins"/>
    <property type="match status" value="1"/>
</dbReference>
<evidence type="ECO:0000256" key="5">
    <source>
        <dbReference type="SAM" id="SignalP"/>
    </source>
</evidence>
<dbReference type="InterPro" id="IPR041845">
    <property type="entry name" value="Mavicyanin"/>
</dbReference>
<evidence type="ECO:0000313" key="7">
    <source>
        <dbReference type="EMBL" id="GMJ09115.1"/>
    </source>
</evidence>
<dbReference type="PANTHER" id="PTHR33021">
    <property type="entry name" value="BLUE COPPER PROTEIN"/>
    <property type="match status" value="1"/>
</dbReference>
<dbReference type="GO" id="GO:0005886">
    <property type="term" value="C:plasma membrane"/>
    <property type="evidence" value="ECO:0007669"/>
    <property type="project" value="TreeGrafter"/>
</dbReference>
<sequence>MVATNRTVVFVLMLAFVGVSLGAVHKVGDSTGWTSLGNIDYLKWASAKTFHVGDSLLFEYNPQFHNVMQVTHNDYQSCNGTSAVASYTTGSDSVTLKRPGHFYFLCGVPGHCQAGQKVDVLVKPSSKGPTASPSPSPSPSTLGSSPASSPSEMVVTAPAPAQSSALSLVSSKVSSFVAACIVGFAFYF</sequence>
<dbReference type="CDD" id="cd11014">
    <property type="entry name" value="Mavicyanin"/>
    <property type="match status" value="1"/>
</dbReference>
<accession>A0A9W7MRU2</accession>
<keyword evidence="2" id="KW-0186">Copper</keyword>
<dbReference type="OrthoDB" id="1933492at2759"/>
<comment type="caution">
    <text evidence="7">The sequence shown here is derived from an EMBL/GenBank/DDBJ whole genome shotgun (WGS) entry which is preliminary data.</text>
</comment>
<gene>
    <name evidence="7" type="ORF">HRI_004580700</name>
</gene>
<keyword evidence="3" id="KW-0325">Glycoprotein</keyword>
<name>A0A9W7MRU2_HIBTR</name>
<dbReference type="Gene3D" id="2.60.40.420">
    <property type="entry name" value="Cupredoxins - blue copper proteins"/>
    <property type="match status" value="1"/>
</dbReference>
<dbReference type="PROSITE" id="PS51485">
    <property type="entry name" value="PHYTOCYANIN"/>
    <property type="match status" value="1"/>
</dbReference>
<dbReference type="InterPro" id="IPR008972">
    <property type="entry name" value="Cupredoxin"/>
</dbReference>
<dbReference type="PANTHER" id="PTHR33021:SF506">
    <property type="entry name" value="MAVICYANIN-LIKE"/>
    <property type="match status" value="1"/>
</dbReference>
<protein>
    <recommendedName>
        <fullName evidence="6">Phytocyanin domain-containing protein</fullName>
    </recommendedName>
</protein>
<dbReference type="GO" id="GO:0009055">
    <property type="term" value="F:electron transfer activity"/>
    <property type="evidence" value="ECO:0007669"/>
    <property type="project" value="InterPro"/>
</dbReference>
<dbReference type="InterPro" id="IPR003245">
    <property type="entry name" value="Phytocyanin_dom"/>
</dbReference>
<evidence type="ECO:0000256" key="4">
    <source>
        <dbReference type="SAM" id="MobiDB-lite"/>
    </source>
</evidence>
<dbReference type="Pfam" id="PF02298">
    <property type="entry name" value="Cu_bind_like"/>
    <property type="match status" value="1"/>
</dbReference>
<keyword evidence="5" id="KW-0732">Signal</keyword>
<feature type="region of interest" description="Disordered" evidence="4">
    <location>
        <begin position="123"/>
        <end position="154"/>
    </location>
</feature>
<dbReference type="InterPro" id="IPR028871">
    <property type="entry name" value="BlueCu_1_BS"/>
</dbReference>
<evidence type="ECO:0000313" key="8">
    <source>
        <dbReference type="Proteomes" id="UP001165190"/>
    </source>
</evidence>
<dbReference type="EMBL" id="BSYR01000054">
    <property type="protein sequence ID" value="GMJ09115.1"/>
    <property type="molecule type" value="Genomic_DNA"/>
</dbReference>
<dbReference type="Proteomes" id="UP001165190">
    <property type="component" value="Unassembled WGS sequence"/>
</dbReference>
<keyword evidence="1" id="KW-0479">Metal-binding</keyword>
<dbReference type="GO" id="GO:0046872">
    <property type="term" value="F:metal ion binding"/>
    <property type="evidence" value="ECO:0007669"/>
    <property type="project" value="UniProtKB-KW"/>
</dbReference>
<dbReference type="InterPro" id="IPR039391">
    <property type="entry name" value="Phytocyanin-like"/>
</dbReference>
<reference evidence="7" key="1">
    <citation type="submission" date="2023-05" db="EMBL/GenBank/DDBJ databases">
        <title>Genome and transcriptome analyses reveal genes involved in the formation of fine ridges on petal epidermal cells in Hibiscus trionum.</title>
        <authorList>
            <person name="Koshimizu S."/>
            <person name="Masuda S."/>
            <person name="Ishii T."/>
            <person name="Shirasu K."/>
            <person name="Hoshino A."/>
            <person name="Arita M."/>
        </authorList>
    </citation>
    <scope>NUCLEOTIDE SEQUENCE</scope>
    <source>
        <strain evidence="7">Hamamatsu line</strain>
    </source>
</reference>
<evidence type="ECO:0000256" key="1">
    <source>
        <dbReference type="ARBA" id="ARBA00022723"/>
    </source>
</evidence>
<evidence type="ECO:0000256" key="3">
    <source>
        <dbReference type="ARBA" id="ARBA00023180"/>
    </source>
</evidence>
<dbReference type="PROSITE" id="PS00196">
    <property type="entry name" value="COPPER_BLUE"/>
    <property type="match status" value="1"/>
</dbReference>
<evidence type="ECO:0000256" key="2">
    <source>
        <dbReference type="ARBA" id="ARBA00023008"/>
    </source>
</evidence>
<dbReference type="FunFam" id="2.60.40.420:FF:000003">
    <property type="entry name" value="Blue copper"/>
    <property type="match status" value="1"/>
</dbReference>
<feature type="compositionally biased region" description="Low complexity" evidence="4">
    <location>
        <begin position="139"/>
        <end position="154"/>
    </location>
</feature>
<keyword evidence="8" id="KW-1185">Reference proteome</keyword>
<evidence type="ECO:0000259" key="6">
    <source>
        <dbReference type="PROSITE" id="PS51485"/>
    </source>
</evidence>
<proteinExistence type="predicted"/>
<organism evidence="7 8">
    <name type="scientific">Hibiscus trionum</name>
    <name type="common">Flower of an hour</name>
    <dbReference type="NCBI Taxonomy" id="183268"/>
    <lineage>
        <taxon>Eukaryota</taxon>
        <taxon>Viridiplantae</taxon>
        <taxon>Streptophyta</taxon>
        <taxon>Embryophyta</taxon>
        <taxon>Tracheophyta</taxon>
        <taxon>Spermatophyta</taxon>
        <taxon>Magnoliopsida</taxon>
        <taxon>eudicotyledons</taxon>
        <taxon>Gunneridae</taxon>
        <taxon>Pentapetalae</taxon>
        <taxon>rosids</taxon>
        <taxon>malvids</taxon>
        <taxon>Malvales</taxon>
        <taxon>Malvaceae</taxon>
        <taxon>Malvoideae</taxon>
        <taxon>Hibiscus</taxon>
    </lineage>
</organism>